<dbReference type="EMBL" id="BGZK01000052">
    <property type="protein sequence ID" value="GBP12479.1"/>
    <property type="molecule type" value="Genomic_DNA"/>
</dbReference>
<evidence type="ECO:0000313" key="3">
    <source>
        <dbReference type="Proteomes" id="UP000299102"/>
    </source>
</evidence>
<evidence type="ECO:0000313" key="2">
    <source>
        <dbReference type="EMBL" id="GBP12479.1"/>
    </source>
</evidence>
<feature type="region of interest" description="Disordered" evidence="1">
    <location>
        <begin position="86"/>
        <end position="111"/>
    </location>
</feature>
<proteinExistence type="predicted"/>
<organism evidence="2 3">
    <name type="scientific">Eumeta variegata</name>
    <name type="common">Bagworm moth</name>
    <name type="synonym">Eumeta japonica</name>
    <dbReference type="NCBI Taxonomy" id="151549"/>
    <lineage>
        <taxon>Eukaryota</taxon>
        <taxon>Metazoa</taxon>
        <taxon>Ecdysozoa</taxon>
        <taxon>Arthropoda</taxon>
        <taxon>Hexapoda</taxon>
        <taxon>Insecta</taxon>
        <taxon>Pterygota</taxon>
        <taxon>Neoptera</taxon>
        <taxon>Endopterygota</taxon>
        <taxon>Lepidoptera</taxon>
        <taxon>Glossata</taxon>
        <taxon>Ditrysia</taxon>
        <taxon>Tineoidea</taxon>
        <taxon>Psychidae</taxon>
        <taxon>Oiketicinae</taxon>
        <taxon>Eumeta</taxon>
    </lineage>
</organism>
<gene>
    <name evidence="2" type="ORF">EVAR_10161_1</name>
</gene>
<dbReference type="Proteomes" id="UP000299102">
    <property type="component" value="Unassembled WGS sequence"/>
</dbReference>
<keyword evidence="3" id="KW-1185">Reference proteome</keyword>
<name>A0A4C1TDA4_EUMVA</name>
<evidence type="ECO:0000256" key="1">
    <source>
        <dbReference type="SAM" id="MobiDB-lite"/>
    </source>
</evidence>
<dbReference type="AlphaFoldDB" id="A0A4C1TDA4"/>
<sequence>MAQDCHILGLSVRFGSREGREGLAPWRTLRPYRARKGFRRSEREGEPGIDHVLRMLHKTSALGNQSADELDLSRWFLTAERTSLSHEPPAGTAVQSAASVSAAAPPQTDRDKMYDRLEKRTCEYLYMEIIFYFQIGYQIHNVLMNPIRPEINYPFSPSNMIEGHQGRTGPEGPVWHYDLKGSLQAWHKAGVPSLYASCEILAKYGEAPERLAISGIPNELWQGGLQEMSVFPFKRPATHK</sequence>
<comment type="caution">
    <text evidence="2">The sequence shown here is derived from an EMBL/GenBank/DDBJ whole genome shotgun (WGS) entry which is preliminary data.</text>
</comment>
<protein>
    <submittedName>
        <fullName evidence="2">Uncharacterized protein</fullName>
    </submittedName>
</protein>
<reference evidence="2 3" key="1">
    <citation type="journal article" date="2019" name="Commun. Biol.">
        <title>The bagworm genome reveals a unique fibroin gene that provides high tensile strength.</title>
        <authorList>
            <person name="Kono N."/>
            <person name="Nakamura H."/>
            <person name="Ohtoshi R."/>
            <person name="Tomita M."/>
            <person name="Numata K."/>
            <person name="Arakawa K."/>
        </authorList>
    </citation>
    <scope>NUCLEOTIDE SEQUENCE [LARGE SCALE GENOMIC DNA]</scope>
</reference>
<accession>A0A4C1TDA4</accession>
<feature type="compositionally biased region" description="Low complexity" evidence="1">
    <location>
        <begin position="93"/>
        <end position="107"/>
    </location>
</feature>